<gene>
    <name evidence="2" type="ORF">TM35_000152520</name>
</gene>
<evidence type="ECO:0000313" key="3">
    <source>
        <dbReference type="Proteomes" id="UP000192257"/>
    </source>
</evidence>
<organism evidence="2 3">
    <name type="scientific">Trypanosoma theileri</name>
    <dbReference type="NCBI Taxonomy" id="67003"/>
    <lineage>
        <taxon>Eukaryota</taxon>
        <taxon>Discoba</taxon>
        <taxon>Euglenozoa</taxon>
        <taxon>Kinetoplastea</taxon>
        <taxon>Metakinetoplastina</taxon>
        <taxon>Trypanosomatida</taxon>
        <taxon>Trypanosomatidae</taxon>
        <taxon>Trypanosoma</taxon>
    </lineage>
</organism>
<feature type="region of interest" description="Disordered" evidence="1">
    <location>
        <begin position="1"/>
        <end position="25"/>
    </location>
</feature>
<dbReference type="Proteomes" id="UP000192257">
    <property type="component" value="Unassembled WGS sequence"/>
</dbReference>
<dbReference type="EMBL" id="NBCO01000015">
    <property type="protein sequence ID" value="ORC88821.1"/>
    <property type="molecule type" value="Genomic_DNA"/>
</dbReference>
<feature type="region of interest" description="Disordered" evidence="1">
    <location>
        <begin position="59"/>
        <end position="85"/>
    </location>
</feature>
<sequence>MYEWSRGNSNSNINDKNNNSDGGGVVTSEGNVDILAEEKISLRLILDTLNDTLDHKYAKRRQKDNSNNSNNNNSNNNGVSFSQSSSSSRVIATDVEMVELLGMLPRVLQGAVAPAAMKEKEHQRELMASYNIPRSPPFSRYTILYHLLFSPLSSPSSSHTLLLLSSSSSSFLSPSTGESEVLNCIARVFIYSCGSGSRESSLLLRQSNLHRIVTTNEGAKPTISGDSITMASLHSLGDILHLSLNNSEEEEEERGSVCRTQLLLRDALRHALSESGLYEYLWRSLLFHPLPDVLRAVMGQILRDVSHFNLLGLPAIIVITRQSITPAVWGERVAQCILSDSSPNVKESLVMILHEGLVEAISADKKSSHFIHWKRWMTNTSLKYLLGVLSIGAPVSVLQPLLATLMLALEVELKEDGRELQRSVGPMWERFHLMTVVEVCTTKLVYLFTGPNAVNRRIWTSEDDVELISYRLLVSGLVQLLRLALKGVDVLLCSLNHTHRSNSNNSNNNNNAVKEAILILRTCVEKQLVAVLLKCLEEQYQQKQQQVSSAVSIYMFSTGKIRAEMIRLLRDLTERATPPLFFLMGKFIPYFPMMMQSILSGAGKAEFPFLCNCKQQQQQKQQYTVCSEEVEMIVLFGVLLCYSSQMREGFLQTFSILQCTWEQCQAVFDVLEATARSLPEHTVEGLLWIDGTGTLIHRMRSLLQSKSVECLFHHQEEKEEEQEQEQREKIWISKGSAMDCRNNESRWVSIQQERQKVISQKSHIPCDFVYRIFHYLRRSIMKRMNDDIKRKEEKEKEEEVDGVSLSPIQPSTSASTGSTKIAIVGNTHEEDMIAVVEDLKKKTDKKNNNNNKRHTGQEGLVTPHSTVEKWNHQKLEENVLFDDDDDSTENSYDLHSLVHTHSSLSTGQREEEEEEREWQMKKKTSLVMIPPSTDLNMHELLRRVRYSQMETSAAEEKVYHAALDLFAALASRYYRHILTPQAAVEYLKRHEHKGWPPHSHITTTTSSSLNDSIQSVVTGRKNYNTILRLWTGRDVRKEDLFFFSLPIKEINEEAIITLIDRCKKHKQTLRRVLRTTPQTLRGRRWFLEDAITNIMGRLIALFHILLLSIQQEGEKAVQEVFTRMPEVGDREMILDSVAARCMWTGDAIQQELHCGTIIDMTKFIVSCFSLPVNLTV</sequence>
<dbReference type="AlphaFoldDB" id="A0A1X0NW30"/>
<protein>
    <submittedName>
        <fullName evidence="2">Uncharacterized protein</fullName>
    </submittedName>
</protein>
<feature type="compositionally biased region" description="Polar residues" evidence="1">
    <location>
        <begin position="806"/>
        <end position="818"/>
    </location>
</feature>
<keyword evidence="3" id="KW-1185">Reference proteome</keyword>
<dbReference type="PANTHER" id="PTHR20916:SF18">
    <property type="entry name" value="IPT_TIG DOMAIN-CONTAINING PROTEIN"/>
    <property type="match status" value="1"/>
</dbReference>
<reference evidence="2 3" key="1">
    <citation type="submission" date="2017-03" db="EMBL/GenBank/DDBJ databases">
        <title>An alternative strategy for trypanosome survival in the mammalian bloodstream revealed through genome and transcriptome analysis of the ubiquitous bovine parasite Trypanosoma (Megatrypanum) theileri.</title>
        <authorList>
            <person name="Kelly S."/>
            <person name="Ivens A."/>
            <person name="Mott A."/>
            <person name="O'Neill E."/>
            <person name="Emms D."/>
            <person name="Macleod O."/>
            <person name="Voorheis P."/>
            <person name="Matthews J."/>
            <person name="Matthews K."/>
            <person name="Carrington M."/>
        </authorList>
    </citation>
    <scope>NUCLEOTIDE SEQUENCE [LARGE SCALE GENOMIC DNA]</scope>
    <source>
        <strain evidence="2">Edinburgh</strain>
    </source>
</reference>
<comment type="caution">
    <text evidence="2">The sequence shown here is derived from an EMBL/GenBank/DDBJ whole genome shotgun (WGS) entry which is preliminary data.</text>
</comment>
<feature type="region of interest" description="Disordered" evidence="1">
    <location>
        <begin position="791"/>
        <end position="818"/>
    </location>
</feature>
<proteinExistence type="predicted"/>
<feature type="compositionally biased region" description="Low complexity" evidence="1">
    <location>
        <begin position="65"/>
        <end position="85"/>
    </location>
</feature>
<dbReference type="RefSeq" id="XP_028882887.1">
    <property type="nucleotide sequence ID" value="XM_029025904.1"/>
</dbReference>
<dbReference type="OrthoDB" id="249783at2759"/>
<evidence type="ECO:0000313" key="2">
    <source>
        <dbReference type="EMBL" id="ORC88821.1"/>
    </source>
</evidence>
<dbReference type="VEuPathDB" id="TriTrypDB:TM35_000152520"/>
<dbReference type="GeneID" id="39985684"/>
<evidence type="ECO:0000256" key="1">
    <source>
        <dbReference type="SAM" id="MobiDB-lite"/>
    </source>
</evidence>
<dbReference type="PANTHER" id="PTHR20916">
    <property type="entry name" value="CYSTEINE AND GLYCINE-RICH PROTEIN 2 BINDING PROTEIN"/>
    <property type="match status" value="1"/>
</dbReference>
<feature type="compositionally biased region" description="Low complexity" evidence="1">
    <location>
        <begin position="7"/>
        <end position="20"/>
    </location>
</feature>
<name>A0A1X0NW30_9TRYP</name>
<accession>A0A1X0NW30</accession>